<gene>
    <name evidence="6 9" type="primary">nusB</name>
    <name evidence="9" type="ORF">GCM10007876_39220</name>
</gene>
<dbReference type="HAMAP" id="MF_00073">
    <property type="entry name" value="NusB"/>
    <property type="match status" value="1"/>
</dbReference>
<feature type="region of interest" description="Disordered" evidence="7">
    <location>
        <begin position="1"/>
        <end position="37"/>
    </location>
</feature>
<dbReference type="PANTHER" id="PTHR11078:SF3">
    <property type="entry name" value="ANTITERMINATION NUSB DOMAIN-CONTAINING PROTEIN"/>
    <property type="match status" value="1"/>
</dbReference>
<evidence type="ECO:0000256" key="6">
    <source>
        <dbReference type="HAMAP-Rule" id="MF_00073"/>
    </source>
</evidence>
<dbReference type="PANTHER" id="PTHR11078">
    <property type="entry name" value="N UTILIZATION SUBSTANCE PROTEIN B-RELATED"/>
    <property type="match status" value="1"/>
</dbReference>
<sequence length="177" mass="19918">MANGEMNEQGKTTSPKGGSKGPRKGKPGGGRKGPAAARHESRCLLVQALYQWHMNKDSITTIEAQFLVDNESKKYDKPYFSELLHEIPRKLAELDSAYVLFLDRTEDQVDPIERAILRIGAYELLHRLDVPYRVVINEAIDLAKNFGGEDGHKYVNGVLDKLAGRARLEEKQRARSK</sequence>
<organism evidence="9 10">
    <name type="scientific">Litoribrevibacter albus</name>
    <dbReference type="NCBI Taxonomy" id="1473156"/>
    <lineage>
        <taxon>Bacteria</taxon>
        <taxon>Pseudomonadati</taxon>
        <taxon>Pseudomonadota</taxon>
        <taxon>Gammaproteobacteria</taxon>
        <taxon>Oceanospirillales</taxon>
        <taxon>Oceanospirillaceae</taxon>
        <taxon>Litoribrevibacter</taxon>
    </lineage>
</organism>
<comment type="similarity">
    <text evidence="1 6">Belongs to the NusB family.</text>
</comment>
<evidence type="ECO:0000313" key="10">
    <source>
        <dbReference type="Proteomes" id="UP001161389"/>
    </source>
</evidence>
<evidence type="ECO:0000256" key="4">
    <source>
        <dbReference type="ARBA" id="ARBA00023015"/>
    </source>
</evidence>
<evidence type="ECO:0000256" key="3">
    <source>
        <dbReference type="ARBA" id="ARBA00022884"/>
    </source>
</evidence>
<evidence type="ECO:0000313" key="9">
    <source>
        <dbReference type="EMBL" id="GLQ33442.1"/>
    </source>
</evidence>
<reference evidence="9" key="1">
    <citation type="journal article" date="2014" name="Int. J. Syst. Evol. Microbiol.">
        <title>Complete genome sequence of Corynebacterium casei LMG S-19264T (=DSM 44701T), isolated from a smear-ripened cheese.</title>
        <authorList>
            <consortium name="US DOE Joint Genome Institute (JGI-PGF)"/>
            <person name="Walter F."/>
            <person name="Albersmeier A."/>
            <person name="Kalinowski J."/>
            <person name="Ruckert C."/>
        </authorList>
    </citation>
    <scope>NUCLEOTIDE SEQUENCE</scope>
    <source>
        <strain evidence="9">NBRC 110071</strain>
    </source>
</reference>
<keyword evidence="10" id="KW-1185">Reference proteome</keyword>
<keyword evidence="5 6" id="KW-0804">Transcription</keyword>
<dbReference type="GO" id="GO:0006353">
    <property type="term" value="P:DNA-templated transcription termination"/>
    <property type="evidence" value="ECO:0007669"/>
    <property type="project" value="UniProtKB-UniRule"/>
</dbReference>
<dbReference type="Gene3D" id="1.10.940.10">
    <property type="entry name" value="NusB-like"/>
    <property type="match status" value="1"/>
</dbReference>
<dbReference type="GO" id="GO:0003723">
    <property type="term" value="F:RNA binding"/>
    <property type="evidence" value="ECO:0007669"/>
    <property type="project" value="UniProtKB-UniRule"/>
</dbReference>
<dbReference type="GO" id="GO:0031564">
    <property type="term" value="P:transcription antitermination"/>
    <property type="evidence" value="ECO:0007669"/>
    <property type="project" value="UniProtKB-KW"/>
</dbReference>
<accession>A0AA37SC35</accession>
<dbReference type="Proteomes" id="UP001161389">
    <property type="component" value="Unassembled WGS sequence"/>
</dbReference>
<keyword evidence="4 6" id="KW-0805">Transcription regulation</keyword>
<dbReference type="InterPro" id="IPR006027">
    <property type="entry name" value="NusB_RsmB_TIM44"/>
</dbReference>
<name>A0AA37SC35_9GAMM</name>
<feature type="domain" description="NusB/RsmB/TIM44" evidence="8">
    <location>
        <begin position="40"/>
        <end position="163"/>
    </location>
</feature>
<evidence type="ECO:0000259" key="8">
    <source>
        <dbReference type="Pfam" id="PF01029"/>
    </source>
</evidence>
<dbReference type="InterPro" id="IPR035926">
    <property type="entry name" value="NusB-like_sf"/>
</dbReference>
<dbReference type="InterPro" id="IPR011605">
    <property type="entry name" value="NusB_fam"/>
</dbReference>
<dbReference type="NCBIfam" id="TIGR01951">
    <property type="entry name" value="nusB"/>
    <property type="match status" value="1"/>
</dbReference>
<keyword evidence="3 6" id="KW-0694">RNA-binding</keyword>
<comment type="function">
    <text evidence="6">Involved in transcription antitermination. Required for transcription of ribosomal RNA (rRNA) genes. Binds specifically to the boxA antiterminator sequence of the ribosomal RNA (rrn) operons.</text>
</comment>
<reference evidence="9" key="2">
    <citation type="submission" date="2023-01" db="EMBL/GenBank/DDBJ databases">
        <title>Draft genome sequence of Litoribrevibacter albus strain NBRC 110071.</title>
        <authorList>
            <person name="Sun Q."/>
            <person name="Mori K."/>
        </authorList>
    </citation>
    <scope>NUCLEOTIDE SEQUENCE</scope>
    <source>
        <strain evidence="9">NBRC 110071</strain>
    </source>
</reference>
<keyword evidence="2 6" id="KW-0889">Transcription antitermination</keyword>
<evidence type="ECO:0000256" key="5">
    <source>
        <dbReference type="ARBA" id="ARBA00023163"/>
    </source>
</evidence>
<dbReference type="GO" id="GO:0005829">
    <property type="term" value="C:cytosol"/>
    <property type="evidence" value="ECO:0007669"/>
    <property type="project" value="TreeGrafter"/>
</dbReference>
<proteinExistence type="inferred from homology"/>
<dbReference type="Pfam" id="PF01029">
    <property type="entry name" value="NusB"/>
    <property type="match status" value="1"/>
</dbReference>
<comment type="caution">
    <text evidence="9">The sequence shown here is derived from an EMBL/GenBank/DDBJ whole genome shotgun (WGS) entry which is preliminary data.</text>
</comment>
<dbReference type="EMBL" id="BSNM01000027">
    <property type="protein sequence ID" value="GLQ33442.1"/>
    <property type="molecule type" value="Genomic_DNA"/>
</dbReference>
<dbReference type="AlphaFoldDB" id="A0AA37SC35"/>
<protein>
    <recommendedName>
        <fullName evidence="6">Transcription antitermination protein NusB</fullName>
    </recommendedName>
    <alternativeName>
        <fullName evidence="6">Antitermination factor NusB</fullName>
    </alternativeName>
</protein>
<dbReference type="RefSeq" id="WP_284383875.1">
    <property type="nucleotide sequence ID" value="NZ_BSNM01000027.1"/>
</dbReference>
<evidence type="ECO:0000256" key="1">
    <source>
        <dbReference type="ARBA" id="ARBA00005952"/>
    </source>
</evidence>
<dbReference type="SUPFAM" id="SSF48013">
    <property type="entry name" value="NusB-like"/>
    <property type="match status" value="1"/>
</dbReference>
<evidence type="ECO:0000256" key="7">
    <source>
        <dbReference type="SAM" id="MobiDB-lite"/>
    </source>
</evidence>
<evidence type="ECO:0000256" key="2">
    <source>
        <dbReference type="ARBA" id="ARBA00022814"/>
    </source>
</evidence>